<feature type="transmembrane region" description="Helical" evidence="1">
    <location>
        <begin position="20"/>
        <end position="39"/>
    </location>
</feature>
<sequence>MIEAINLLNNQMILKNKRILVFLIIAIMLLLTPFIAMQFTNEVNWTLLDFMIAGVLLFSTVFFIELTLNVIKKKQKRLILLVIILLFFKLIWLELAVGIFGTALAGS</sequence>
<dbReference type="RefSeq" id="WP_379927126.1">
    <property type="nucleotide sequence ID" value="NZ_JBHTJI010000042.1"/>
</dbReference>
<feature type="transmembrane region" description="Helical" evidence="1">
    <location>
        <begin position="78"/>
        <end position="105"/>
    </location>
</feature>
<organism evidence="2 3">
    <name type="scientific">Mariniflexile jejuense</name>
    <dbReference type="NCBI Taxonomy" id="1173582"/>
    <lineage>
        <taxon>Bacteria</taxon>
        <taxon>Pseudomonadati</taxon>
        <taxon>Bacteroidota</taxon>
        <taxon>Flavobacteriia</taxon>
        <taxon>Flavobacteriales</taxon>
        <taxon>Flavobacteriaceae</taxon>
        <taxon>Mariniflexile</taxon>
    </lineage>
</organism>
<dbReference type="Proteomes" id="UP001597061">
    <property type="component" value="Unassembled WGS sequence"/>
</dbReference>
<evidence type="ECO:0000313" key="2">
    <source>
        <dbReference type="EMBL" id="MFD0991449.1"/>
    </source>
</evidence>
<keyword evidence="1" id="KW-1133">Transmembrane helix</keyword>
<dbReference type="EMBL" id="JBHTJI010000042">
    <property type="protein sequence ID" value="MFD0991449.1"/>
    <property type="molecule type" value="Genomic_DNA"/>
</dbReference>
<proteinExistence type="predicted"/>
<protein>
    <submittedName>
        <fullName evidence="2">Uncharacterized protein</fullName>
    </submittedName>
</protein>
<accession>A0ABW3JM08</accession>
<reference evidence="3" key="1">
    <citation type="journal article" date="2019" name="Int. J. Syst. Evol. Microbiol.">
        <title>The Global Catalogue of Microorganisms (GCM) 10K type strain sequencing project: providing services to taxonomists for standard genome sequencing and annotation.</title>
        <authorList>
            <consortium name="The Broad Institute Genomics Platform"/>
            <consortium name="The Broad Institute Genome Sequencing Center for Infectious Disease"/>
            <person name="Wu L."/>
            <person name="Ma J."/>
        </authorList>
    </citation>
    <scope>NUCLEOTIDE SEQUENCE [LARGE SCALE GENOMIC DNA]</scope>
    <source>
        <strain evidence="3">CCUG 62414</strain>
    </source>
</reference>
<keyword evidence="1" id="KW-0472">Membrane</keyword>
<feature type="transmembrane region" description="Helical" evidence="1">
    <location>
        <begin position="45"/>
        <end position="66"/>
    </location>
</feature>
<name>A0ABW3JM08_9FLAO</name>
<keyword evidence="3" id="KW-1185">Reference proteome</keyword>
<keyword evidence="1" id="KW-0812">Transmembrane</keyword>
<comment type="caution">
    <text evidence="2">The sequence shown here is derived from an EMBL/GenBank/DDBJ whole genome shotgun (WGS) entry which is preliminary data.</text>
</comment>
<evidence type="ECO:0000313" key="3">
    <source>
        <dbReference type="Proteomes" id="UP001597061"/>
    </source>
</evidence>
<evidence type="ECO:0000256" key="1">
    <source>
        <dbReference type="SAM" id="Phobius"/>
    </source>
</evidence>
<gene>
    <name evidence="2" type="ORF">ACFQ1R_15220</name>
</gene>